<evidence type="ECO:0000256" key="5">
    <source>
        <dbReference type="ARBA" id="ARBA00022989"/>
    </source>
</evidence>
<dbReference type="Pfam" id="PF02397">
    <property type="entry name" value="Bac_transf"/>
    <property type="match status" value="1"/>
</dbReference>
<dbReference type="Gene3D" id="3.40.50.720">
    <property type="entry name" value="NAD(P)-binding Rossmann-like Domain"/>
    <property type="match status" value="1"/>
</dbReference>
<protein>
    <submittedName>
        <fullName evidence="9">Undecaprenyl-phosphate glucose phosphotransferase</fullName>
    </submittedName>
</protein>
<evidence type="ECO:0000256" key="2">
    <source>
        <dbReference type="ARBA" id="ARBA00006464"/>
    </source>
</evidence>
<keyword evidence="6 7" id="KW-0472">Membrane</keyword>
<comment type="subcellular location">
    <subcellularLocation>
        <location evidence="1">Membrane</location>
        <topology evidence="1">Multi-pass membrane protein</topology>
    </subcellularLocation>
</comment>
<dbReference type="GO" id="GO:0016780">
    <property type="term" value="F:phosphotransferase activity, for other substituted phosphate groups"/>
    <property type="evidence" value="ECO:0007669"/>
    <property type="project" value="TreeGrafter"/>
</dbReference>
<keyword evidence="5 7" id="KW-1133">Transmembrane helix</keyword>
<dbReference type="EMBL" id="PDSK01000133">
    <property type="protein sequence ID" value="PIE31676.1"/>
    <property type="molecule type" value="Genomic_DNA"/>
</dbReference>
<evidence type="ECO:0000256" key="4">
    <source>
        <dbReference type="ARBA" id="ARBA00022692"/>
    </source>
</evidence>
<dbReference type="InterPro" id="IPR017475">
    <property type="entry name" value="EPS_sugar_tfrase"/>
</dbReference>
<dbReference type="NCBIfam" id="TIGR03025">
    <property type="entry name" value="EPS_sugtrans"/>
    <property type="match status" value="1"/>
</dbReference>
<feature type="transmembrane region" description="Helical" evidence="7">
    <location>
        <begin position="9"/>
        <end position="32"/>
    </location>
</feature>
<dbReference type="Pfam" id="PF13727">
    <property type="entry name" value="CoA_binding_3"/>
    <property type="match status" value="1"/>
</dbReference>
<dbReference type="PANTHER" id="PTHR30576:SF0">
    <property type="entry name" value="UNDECAPRENYL-PHOSPHATE N-ACETYLGALACTOSAMINYL 1-PHOSPHATE TRANSFERASE-RELATED"/>
    <property type="match status" value="1"/>
</dbReference>
<dbReference type="PANTHER" id="PTHR30576">
    <property type="entry name" value="COLANIC BIOSYNTHESIS UDP-GLUCOSE LIPID CARRIER TRANSFERASE"/>
    <property type="match status" value="1"/>
</dbReference>
<dbReference type="AlphaFoldDB" id="A0A2G6K7J4"/>
<evidence type="ECO:0000256" key="3">
    <source>
        <dbReference type="ARBA" id="ARBA00022679"/>
    </source>
</evidence>
<dbReference type="SUPFAM" id="SSF51735">
    <property type="entry name" value="NAD(P)-binding Rossmann-fold domains"/>
    <property type="match status" value="1"/>
</dbReference>
<reference evidence="9 10" key="1">
    <citation type="submission" date="2017-10" db="EMBL/GenBank/DDBJ databases">
        <title>Novel microbial diversity and functional potential in the marine mammal oral microbiome.</title>
        <authorList>
            <person name="Dudek N.K."/>
            <person name="Sun C.L."/>
            <person name="Burstein D."/>
            <person name="Kantor R.S."/>
            <person name="Aliaga Goltsman D.S."/>
            <person name="Bik E.M."/>
            <person name="Thomas B.C."/>
            <person name="Banfield J.F."/>
            <person name="Relman D.A."/>
        </authorList>
    </citation>
    <scope>NUCLEOTIDE SEQUENCE [LARGE SCALE GENOMIC DNA]</scope>
    <source>
        <strain evidence="9">DOLJORAL78_47_16</strain>
    </source>
</reference>
<gene>
    <name evidence="9" type="ORF">CSA56_17645</name>
</gene>
<proteinExistence type="inferred from homology"/>
<organism evidence="9 10">
    <name type="scientific">candidate division KSB3 bacterium</name>
    <dbReference type="NCBI Taxonomy" id="2044937"/>
    <lineage>
        <taxon>Bacteria</taxon>
        <taxon>candidate division KSB3</taxon>
    </lineage>
</organism>
<evidence type="ECO:0000259" key="8">
    <source>
        <dbReference type="Pfam" id="PF02397"/>
    </source>
</evidence>
<accession>A0A2G6K7J4</accession>
<evidence type="ECO:0000256" key="7">
    <source>
        <dbReference type="SAM" id="Phobius"/>
    </source>
</evidence>
<dbReference type="GO" id="GO:0016020">
    <property type="term" value="C:membrane"/>
    <property type="evidence" value="ECO:0007669"/>
    <property type="project" value="UniProtKB-SubCell"/>
</dbReference>
<feature type="transmembrane region" description="Helical" evidence="7">
    <location>
        <begin position="114"/>
        <end position="133"/>
    </location>
</feature>
<dbReference type="InterPro" id="IPR003362">
    <property type="entry name" value="Bact_transf"/>
</dbReference>
<comment type="similarity">
    <text evidence="2">Belongs to the bacterial sugar transferase family.</text>
</comment>
<comment type="caution">
    <text evidence="9">The sequence shown here is derived from an EMBL/GenBank/DDBJ whole genome shotgun (WGS) entry which is preliminary data.</text>
</comment>
<evidence type="ECO:0000256" key="1">
    <source>
        <dbReference type="ARBA" id="ARBA00004141"/>
    </source>
</evidence>
<feature type="transmembrane region" description="Helical" evidence="7">
    <location>
        <begin position="84"/>
        <end position="108"/>
    </location>
</feature>
<keyword evidence="3 9" id="KW-0808">Transferase</keyword>
<dbReference type="Proteomes" id="UP000230821">
    <property type="component" value="Unassembled WGS sequence"/>
</dbReference>
<name>A0A2G6K7J4_9BACT</name>
<dbReference type="NCBIfam" id="TIGR03023">
    <property type="entry name" value="WcaJ_sugtrans"/>
    <property type="match status" value="1"/>
</dbReference>
<evidence type="ECO:0000256" key="6">
    <source>
        <dbReference type="ARBA" id="ARBA00023136"/>
    </source>
</evidence>
<dbReference type="InterPro" id="IPR017473">
    <property type="entry name" value="Undecaprenyl-P_gluc_Ptfrase"/>
</dbReference>
<evidence type="ECO:0000313" key="10">
    <source>
        <dbReference type="Proteomes" id="UP000230821"/>
    </source>
</evidence>
<evidence type="ECO:0000313" key="9">
    <source>
        <dbReference type="EMBL" id="PIE31676.1"/>
    </source>
</evidence>
<feature type="domain" description="Bacterial sugar transferase" evidence="8">
    <location>
        <begin position="281"/>
        <end position="460"/>
    </location>
</feature>
<feature type="transmembrane region" description="Helical" evidence="7">
    <location>
        <begin position="286"/>
        <end position="307"/>
    </location>
</feature>
<dbReference type="InterPro" id="IPR036291">
    <property type="entry name" value="NAD(P)-bd_dom_sf"/>
</dbReference>
<sequence length="468" mass="53615">MMVKQTHPLILTGLAGSDAAMTSASWLIAYYIRFQTSIVPVTKGIPPFESYWKLITPILIMWVIIFHISGLYRPRRGSSQAEEFVAIFQAISVGTIMLITFNFFYGQYAYSRLVFLYFWAINIFAVGLSRSLFRNLIDYARSKGYNLRHILIAGAGHLGQELTRKAHTYTELGLHVIGYLDDDSTKQGKTIEGAPVLGSLDDTQQVIQEHGVQQLFIALPMTAHDRVLELLSSVDQECVDIKFIPDLMQYMSLRVGVDELDGIPIVNLRETPIQGWNSVIKRGFDIAFSLLFIILSSPVMLFLTLLVRLSSPGPILYKQKRMGLDGHVFNMYKFRSMRMDAEAKSGAVWAKKHDDRRTKLGIFMRSTSLDELPQFFNVLRGDMSLVGPRPERPPFVQKFRQKIPQYMLRHRVKSGITGWAQINGWRGNTSIEKRIEFDLYYIQNWSVTFDCKILLMTIWKGMINKHAY</sequence>
<keyword evidence="4 7" id="KW-0812">Transmembrane</keyword>
<feature type="transmembrane region" description="Helical" evidence="7">
    <location>
        <begin position="52"/>
        <end position="72"/>
    </location>
</feature>